<sequence length="386" mass="41983">MDSVLPCPSPRNRRRARSARPRRLAGRTGLRARAGGGRARLTARLVALLGVLALAATVWGTALAAGQVRPPEQPSRGPGGSDYLYGRVEASRHGEGAQAFWLFEPDAPRPRSAPLVLFLHGWRNVDPRTYGAWIEHLVRKGAVVVYPRYQESLTSSPSAMMDAAAAATEAALQELARPGHVRPDLDRVVFVGHSLGAVMAANLAAEAQAGDLPRPAAMALLNPADVSPWPGLDLPGKLMRASYEAIPASTRLLLVVGDQDILAGERYARALWERLAQIPDDRRNAVRLVSDDYGTPRLSANHTAPQAPGGRWAQTQEEPDTLLSDVLEGSVDALDHHGYWKLVDALMACTFEARWCEYVLGNDEAVRSMGRWSDGRRVNEAAIVRW</sequence>
<keyword evidence="3" id="KW-1185">Reference proteome</keyword>
<reference evidence="3" key="2">
    <citation type="journal article" date="2016" name="Int. J. Syst. Evol. Microbiol.">
        <title>Complete genome sequence and cell structure of Limnochorda pilosa, a Gram-negative spore-former within the phylum Firmicutes.</title>
        <authorList>
            <person name="Watanabe M."/>
            <person name="Kojima H."/>
            <person name="Fukui M."/>
        </authorList>
    </citation>
    <scope>NUCLEOTIDE SEQUENCE [LARGE SCALE GENOMIC DNA]</scope>
    <source>
        <strain evidence="3">HC45</strain>
    </source>
</reference>
<dbReference type="PANTHER" id="PTHR33428">
    <property type="entry name" value="CHLOROPHYLLASE-2, CHLOROPLASTIC"/>
    <property type="match status" value="1"/>
</dbReference>
<evidence type="ECO:0000313" key="2">
    <source>
        <dbReference type="EMBL" id="BAS28253.1"/>
    </source>
</evidence>
<dbReference type="SUPFAM" id="SSF53474">
    <property type="entry name" value="alpha/beta-Hydrolases"/>
    <property type="match status" value="1"/>
</dbReference>
<dbReference type="Gene3D" id="3.40.50.1820">
    <property type="entry name" value="alpha/beta hydrolase"/>
    <property type="match status" value="1"/>
</dbReference>
<dbReference type="STRING" id="1555112.LIP_2412"/>
<dbReference type="Pfam" id="PF07224">
    <property type="entry name" value="Chlorophyllase"/>
    <property type="match status" value="1"/>
</dbReference>
<protein>
    <submittedName>
        <fullName evidence="2">Uncharacterized protein</fullName>
    </submittedName>
</protein>
<dbReference type="EMBL" id="AP014924">
    <property type="protein sequence ID" value="BAS28253.1"/>
    <property type="molecule type" value="Genomic_DNA"/>
</dbReference>
<dbReference type="InterPro" id="IPR017395">
    <property type="entry name" value="Chlorophyllase-like"/>
</dbReference>
<dbReference type="InterPro" id="IPR029058">
    <property type="entry name" value="AB_hydrolase_fold"/>
</dbReference>
<feature type="region of interest" description="Disordered" evidence="1">
    <location>
        <begin position="1"/>
        <end position="28"/>
    </location>
</feature>
<accession>A0A0K2SMA7</accession>
<proteinExistence type="predicted"/>
<gene>
    <name evidence="2" type="ORF">LIP_2412</name>
</gene>
<organism evidence="2 3">
    <name type="scientific">Limnochorda pilosa</name>
    <dbReference type="NCBI Taxonomy" id="1555112"/>
    <lineage>
        <taxon>Bacteria</taxon>
        <taxon>Bacillati</taxon>
        <taxon>Bacillota</taxon>
        <taxon>Limnochordia</taxon>
        <taxon>Limnochordales</taxon>
        <taxon>Limnochordaceae</taxon>
        <taxon>Limnochorda</taxon>
    </lineage>
</organism>
<name>A0A0K2SMA7_LIMPI</name>
<dbReference type="Proteomes" id="UP000065807">
    <property type="component" value="Chromosome"/>
</dbReference>
<dbReference type="PANTHER" id="PTHR33428:SF14">
    <property type="entry name" value="CARBOXYLESTERASE TYPE B DOMAIN-CONTAINING PROTEIN"/>
    <property type="match status" value="1"/>
</dbReference>
<evidence type="ECO:0000256" key="1">
    <source>
        <dbReference type="SAM" id="MobiDB-lite"/>
    </source>
</evidence>
<dbReference type="AlphaFoldDB" id="A0A0K2SMA7"/>
<dbReference type="KEGG" id="lpil:LIP_2412"/>
<reference evidence="3" key="1">
    <citation type="submission" date="2015-07" db="EMBL/GenBank/DDBJ databases">
        <title>Complete genome sequence and phylogenetic analysis of Limnochorda pilosa.</title>
        <authorList>
            <person name="Watanabe M."/>
            <person name="Kojima H."/>
            <person name="Fukui M."/>
        </authorList>
    </citation>
    <scope>NUCLEOTIDE SEQUENCE [LARGE SCALE GENOMIC DNA]</scope>
    <source>
        <strain evidence="3">HC45</strain>
    </source>
</reference>
<feature type="region of interest" description="Disordered" evidence="1">
    <location>
        <begin position="297"/>
        <end position="317"/>
    </location>
</feature>
<dbReference type="RefSeq" id="WP_068138348.1">
    <property type="nucleotide sequence ID" value="NZ_AP014924.1"/>
</dbReference>
<evidence type="ECO:0000313" key="3">
    <source>
        <dbReference type="Proteomes" id="UP000065807"/>
    </source>
</evidence>
<dbReference type="ESTHER" id="9firm-a0a0k2sma7">
    <property type="family name" value="Chlorophyllase"/>
</dbReference>
<feature type="compositionally biased region" description="Basic residues" evidence="1">
    <location>
        <begin position="11"/>
        <end position="25"/>
    </location>
</feature>
<dbReference type="OrthoDB" id="107212at2"/>